<dbReference type="InterPro" id="IPR006527">
    <property type="entry name" value="F-box-assoc_dom_typ1"/>
</dbReference>
<accession>A0AAV0CHJ4</accession>
<evidence type="ECO:0000313" key="5">
    <source>
        <dbReference type="Proteomes" id="UP001152523"/>
    </source>
</evidence>
<sequence>MSLPNCDLPGFAVVEILLRLPVKLLLRFRAVSKGWCEFITSPDFARMYLAHQLRGSAPSTHSLLLRESDSRSVTSISTSPVPVSNLEESGEVLFPLSKTALRFPFHLGSDYVNDFRVDGCCNGLVCVSLNHTVNLNASRKIVIWNPATTKYRIIDVPEGAPFEVASSELATWKNITLCGGVSTYLGFGYSPESNDYKLLRVWNMPGFANQRNSFLVWVYAFSAGTWKLISCNFKYLLTGSTPTIVNGCMHWYNSKKIIVFDIGKEEFRKMAVPRTDGSIERQLVCINGCLSLVAFDKHGCSAFEVWVLGDYHNSASWFKSFTVTYASLAPPKLVGCWKNDELLFQNSKNLLSCDLLSGSFECLQSLDSEADATIFNYFETFESVYGRGVRELQTNDSPSMMGYGGPTKAQKSSREKQEKGETQTDGSKKKKDNFLSVGFKLKL</sequence>
<comment type="caution">
    <text evidence="4">The sequence shown here is derived from an EMBL/GenBank/DDBJ whole genome shotgun (WGS) entry which is preliminary data.</text>
</comment>
<dbReference type="InterPro" id="IPR036047">
    <property type="entry name" value="F-box-like_dom_sf"/>
</dbReference>
<keyword evidence="5" id="KW-1185">Reference proteome</keyword>
<evidence type="ECO:0000313" key="4">
    <source>
        <dbReference type="EMBL" id="CAH9076028.1"/>
    </source>
</evidence>
<feature type="domain" description="F-box" evidence="2">
    <location>
        <begin position="7"/>
        <end position="44"/>
    </location>
</feature>
<dbReference type="EMBL" id="CAMAPF010000030">
    <property type="protein sequence ID" value="CAH9076028.1"/>
    <property type="molecule type" value="Genomic_DNA"/>
</dbReference>
<organism evidence="4 5">
    <name type="scientific">Cuscuta epithymum</name>
    <dbReference type="NCBI Taxonomy" id="186058"/>
    <lineage>
        <taxon>Eukaryota</taxon>
        <taxon>Viridiplantae</taxon>
        <taxon>Streptophyta</taxon>
        <taxon>Embryophyta</taxon>
        <taxon>Tracheophyta</taxon>
        <taxon>Spermatophyta</taxon>
        <taxon>Magnoliopsida</taxon>
        <taxon>eudicotyledons</taxon>
        <taxon>Gunneridae</taxon>
        <taxon>Pentapetalae</taxon>
        <taxon>asterids</taxon>
        <taxon>lamiids</taxon>
        <taxon>Solanales</taxon>
        <taxon>Convolvulaceae</taxon>
        <taxon>Cuscuteae</taxon>
        <taxon>Cuscuta</taxon>
        <taxon>Cuscuta subgen. Cuscuta</taxon>
    </lineage>
</organism>
<feature type="region of interest" description="Disordered" evidence="1">
    <location>
        <begin position="393"/>
        <end position="443"/>
    </location>
</feature>
<dbReference type="InterPro" id="IPR001810">
    <property type="entry name" value="F-box_dom"/>
</dbReference>
<proteinExistence type="predicted"/>
<evidence type="ECO:0000259" key="3">
    <source>
        <dbReference type="Pfam" id="PF07734"/>
    </source>
</evidence>
<protein>
    <recommendedName>
        <fullName evidence="6">F-box domain-containing protein</fullName>
    </recommendedName>
</protein>
<evidence type="ECO:0008006" key="6">
    <source>
        <dbReference type="Google" id="ProtNLM"/>
    </source>
</evidence>
<dbReference type="PANTHER" id="PTHR31672">
    <property type="entry name" value="BNACNNG10540D PROTEIN"/>
    <property type="match status" value="1"/>
</dbReference>
<name>A0AAV0CHJ4_9ASTE</name>
<dbReference type="Proteomes" id="UP001152523">
    <property type="component" value="Unassembled WGS sequence"/>
</dbReference>
<reference evidence="4" key="1">
    <citation type="submission" date="2022-07" db="EMBL/GenBank/DDBJ databases">
        <authorList>
            <person name="Macas J."/>
            <person name="Novak P."/>
            <person name="Neumann P."/>
        </authorList>
    </citation>
    <scope>NUCLEOTIDE SEQUENCE</scope>
</reference>
<evidence type="ECO:0000256" key="1">
    <source>
        <dbReference type="SAM" id="MobiDB-lite"/>
    </source>
</evidence>
<feature type="domain" description="F-box associated beta-propeller type 1" evidence="3">
    <location>
        <begin position="120"/>
        <end position="351"/>
    </location>
</feature>
<evidence type="ECO:0000259" key="2">
    <source>
        <dbReference type="Pfam" id="PF00646"/>
    </source>
</evidence>
<dbReference type="InterPro" id="IPR017451">
    <property type="entry name" value="F-box-assoc_interact_dom"/>
</dbReference>
<dbReference type="Pfam" id="PF07734">
    <property type="entry name" value="FBA_1"/>
    <property type="match status" value="1"/>
</dbReference>
<dbReference type="PANTHER" id="PTHR31672:SF13">
    <property type="entry name" value="F-BOX PROTEIN CPR30-LIKE"/>
    <property type="match status" value="1"/>
</dbReference>
<dbReference type="NCBIfam" id="TIGR01640">
    <property type="entry name" value="F_box_assoc_1"/>
    <property type="match status" value="1"/>
</dbReference>
<dbReference type="InterPro" id="IPR050796">
    <property type="entry name" value="SCF_F-box_component"/>
</dbReference>
<dbReference type="AlphaFoldDB" id="A0AAV0CHJ4"/>
<dbReference type="Pfam" id="PF00646">
    <property type="entry name" value="F-box"/>
    <property type="match status" value="1"/>
</dbReference>
<dbReference type="SUPFAM" id="SSF81383">
    <property type="entry name" value="F-box domain"/>
    <property type="match status" value="1"/>
</dbReference>
<gene>
    <name evidence="4" type="ORF">CEPIT_LOCUS5743</name>
</gene>
<feature type="compositionally biased region" description="Basic and acidic residues" evidence="1">
    <location>
        <begin position="412"/>
        <end position="422"/>
    </location>
</feature>